<evidence type="ECO:0000313" key="2">
    <source>
        <dbReference type="Proteomes" id="UP001152622"/>
    </source>
</evidence>
<keyword evidence="2" id="KW-1185">Reference proteome</keyword>
<comment type="caution">
    <text evidence="1">The sequence shown here is derived from an EMBL/GenBank/DDBJ whole genome shotgun (WGS) entry which is preliminary data.</text>
</comment>
<dbReference type="AlphaFoldDB" id="A0A9Q1ILJ8"/>
<dbReference type="OrthoDB" id="10491698at2759"/>
<dbReference type="Proteomes" id="UP001152622">
    <property type="component" value="Chromosome 13"/>
</dbReference>
<dbReference type="EMBL" id="JAINUF010000013">
    <property type="protein sequence ID" value="KAJ8344112.1"/>
    <property type="molecule type" value="Genomic_DNA"/>
</dbReference>
<accession>A0A9Q1ILJ8</accession>
<organism evidence="1 2">
    <name type="scientific">Synaphobranchus kaupii</name>
    <name type="common">Kaup's arrowtooth eel</name>
    <dbReference type="NCBI Taxonomy" id="118154"/>
    <lineage>
        <taxon>Eukaryota</taxon>
        <taxon>Metazoa</taxon>
        <taxon>Chordata</taxon>
        <taxon>Craniata</taxon>
        <taxon>Vertebrata</taxon>
        <taxon>Euteleostomi</taxon>
        <taxon>Actinopterygii</taxon>
        <taxon>Neopterygii</taxon>
        <taxon>Teleostei</taxon>
        <taxon>Anguilliformes</taxon>
        <taxon>Synaphobranchidae</taxon>
        <taxon>Synaphobranchus</taxon>
    </lineage>
</organism>
<sequence>MGGMDNAPFTNFPQLIKLIEKQASGANRHKERPYSARPFRFRIRARGGSLHLLTVNSARSSPRSAVTQEKGDNCNLVTRVKREHPLN</sequence>
<name>A0A9Q1ILJ8_SYNKA</name>
<protein>
    <submittedName>
        <fullName evidence="1">Uncharacterized protein</fullName>
    </submittedName>
</protein>
<gene>
    <name evidence="1" type="ORF">SKAU_G00314410</name>
</gene>
<reference evidence="1" key="1">
    <citation type="journal article" date="2023" name="Science">
        <title>Genome structures resolve the early diversification of teleost fishes.</title>
        <authorList>
            <person name="Parey E."/>
            <person name="Louis A."/>
            <person name="Montfort J."/>
            <person name="Bouchez O."/>
            <person name="Roques C."/>
            <person name="Iampietro C."/>
            <person name="Lluch J."/>
            <person name="Castinel A."/>
            <person name="Donnadieu C."/>
            <person name="Desvignes T."/>
            <person name="Floi Bucao C."/>
            <person name="Jouanno E."/>
            <person name="Wen M."/>
            <person name="Mejri S."/>
            <person name="Dirks R."/>
            <person name="Jansen H."/>
            <person name="Henkel C."/>
            <person name="Chen W.J."/>
            <person name="Zahm M."/>
            <person name="Cabau C."/>
            <person name="Klopp C."/>
            <person name="Thompson A.W."/>
            <person name="Robinson-Rechavi M."/>
            <person name="Braasch I."/>
            <person name="Lecointre G."/>
            <person name="Bobe J."/>
            <person name="Postlethwait J.H."/>
            <person name="Berthelot C."/>
            <person name="Roest Crollius H."/>
            <person name="Guiguen Y."/>
        </authorList>
    </citation>
    <scope>NUCLEOTIDE SEQUENCE</scope>
    <source>
        <strain evidence="1">WJC10195</strain>
    </source>
</reference>
<proteinExistence type="predicted"/>
<evidence type="ECO:0000313" key="1">
    <source>
        <dbReference type="EMBL" id="KAJ8344112.1"/>
    </source>
</evidence>